<dbReference type="InParanoid" id="A0A2J6T0W1"/>
<protein>
    <recommendedName>
        <fullName evidence="9">DUF676 domain-containing protein</fullName>
    </recommendedName>
</protein>
<dbReference type="GO" id="GO:0005739">
    <property type="term" value="C:mitochondrion"/>
    <property type="evidence" value="ECO:0007669"/>
    <property type="project" value="UniProtKB-SubCell"/>
</dbReference>
<gene>
    <name evidence="7" type="ORF">K444DRAFT_536235</name>
</gene>
<evidence type="ECO:0000313" key="7">
    <source>
        <dbReference type="EMBL" id="PMD56662.1"/>
    </source>
</evidence>
<dbReference type="Proteomes" id="UP000235371">
    <property type="component" value="Unassembled WGS sequence"/>
</dbReference>
<name>A0A2J6T0W1_9HELO</name>
<evidence type="ECO:0008006" key="9">
    <source>
        <dbReference type="Google" id="ProtNLM"/>
    </source>
</evidence>
<dbReference type="SUPFAM" id="SSF53474">
    <property type="entry name" value="alpha/beta-Hydrolases"/>
    <property type="match status" value="1"/>
</dbReference>
<proteinExistence type="predicted"/>
<keyword evidence="6" id="KW-0472">Membrane</keyword>
<dbReference type="GeneID" id="36583438"/>
<dbReference type="AlphaFoldDB" id="A0A2J6T0W1"/>
<dbReference type="PANTHER" id="PTHR48182">
    <property type="entry name" value="PROTEIN SERAC1"/>
    <property type="match status" value="1"/>
</dbReference>
<dbReference type="GO" id="GO:0016020">
    <property type="term" value="C:membrane"/>
    <property type="evidence" value="ECO:0007669"/>
    <property type="project" value="UniProtKB-SubCell"/>
</dbReference>
<dbReference type="InterPro" id="IPR029058">
    <property type="entry name" value="AB_hydrolase_fold"/>
</dbReference>
<dbReference type="InterPro" id="IPR052374">
    <property type="entry name" value="SERAC1"/>
</dbReference>
<organism evidence="7 8">
    <name type="scientific">Hyaloscypha bicolor E</name>
    <dbReference type="NCBI Taxonomy" id="1095630"/>
    <lineage>
        <taxon>Eukaryota</taxon>
        <taxon>Fungi</taxon>
        <taxon>Dikarya</taxon>
        <taxon>Ascomycota</taxon>
        <taxon>Pezizomycotina</taxon>
        <taxon>Leotiomycetes</taxon>
        <taxon>Helotiales</taxon>
        <taxon>Hyaloscyphaceae</taxon>
        <taxon>Hyaloscypha</taxon>
        <taxon>Hyaloscypha bicolor</taxon>
    </lineage>
</organism>
<evidence type="ECO:0000256" key="3">
    <source>
        <dbReference type="ARBA" id="ARBA00004370"/>
    </source>
</evidence>
<evidence type="ECO:0000256" key="5">
    <source>
        <dbReference type="ARBA" id="ARBA00023128"/>
    </source>
</evidence>
<evidence type="ECO:0000256" key="2">
    <source>
        <dbReference type="ARBA" id="ARBA00004240"/>
    </source>
</evidence>
<reference evidence="7 8" key="1">
    <citation type="submission" date="2016-04" db="EMBL/GenBank/DDBJ databases">
        <title>A degradative enzymes factory behind the ericoid mycorrhizal symbiosis.</title>
        <authorList>
            <consortium name="DOE Joint Genome Institute"/>
            <person name="Martino E."/>
            <person name="Morin E."/>
            <person name="Grelet G."/>
            <person name="Kuo A."/>
            <person name="Kohler A."/>
            <person name="Daghino S."/>
            <person name="Barry K."/>
            <person name="Choi C."/>
            <person name="Cichocki N."/>
            <person name="Clum A."/>
            <person name="Copeland A."/>
            <person name="Hainaut M."/>
            <person name="Haridas S."/>
            <person name="Labutti K."/>
            <person name="Lindquist E."/>
            <person name="Lipzen A."/>
            <person name="Khouja H.-R."/>
            <person name="Murat C."/>
            <person name="Ohm R."/>
            <person name="Olson A."/>
            <person name="Spatafora J."/>
            <person name="Veneault-Fourrey C."/>
            <person name="Henrissat B."/>
            <person name="Grigoriev I."/>
            <person name="Martin F."/>
            <person name="Perotto S."/>
        </authorList>
    </citation>
    <scope>NUCLEOTIDE SEQUENCE [LARGE SCALE GENOMIC DNA]</scope>
    <source>
        <strain evidence="7 8">E</strain>
    </source>
</reference>
<keyword evidence="4" id="KW-0256">Endoplasmic reticulum</keyword>
<evidence type="ECO:0000313" key="8">
    <source>
        <dbReference type="Proteomes" id="UP000235371"/>
    </source>
</evidence>
<evidence type="ECO:0000256" key="4">
    <source>
        <dbReference type="ARBA" id="ARBA00022824"/>
    </source>
</evidence>
<evidence type="ECO:0000256" key="6">
    <source>
        <dbReference type="ARBA" id="ARBA00023136"/>
    </source>
</evidence>
<feature type="non-terminal residue" evidence="7">
    <location>
        <position position="1"/>
    </location>
</feature>
<keyword evidence="8" id="KW-1185">Reference proteome</keyword>
<accession>A0A2J6T0W1</accession>
<keyword evidence="5" id="KW-0496">Mitochondrion</keyword>
<evidence type="ECO:0000256" key="1">
    <source>
        <dbReference type="ARBA" id="ARBA00004173"/>
    </source>
</evidence>
<sequence>SRAIVFVGHSLGGLVIKQVCMARHQTPNLAEIYRNTKGVLFLGTPHQGSDKASPANIMANVGTLVLRQPNKQLLQSLDPSSSTLEYLRNSFTTISQHMRIVCVREENPTAIGIVSSL</sequence>
<dbReference type="GO" id="GO:0005783">
    <property type="term" value="C:endoplasmic reticulum"/>
    <property type="evidence" value="ECO:0007669"/>
    <property type="project" value="UniProtKB-SubCell"/>
</dbReference>
<dbReference type="RefSeq" id="XP_024733566.1">
    <property type="nucleotide sequence ID" value="XM_024875358.1"/>
</dbReference>
<dbReference type="PANTHER" id="PTHR48182:SF2">
    <property type="entry name" value="PROTEIN SERAC1"/>
    <property type="match status" value="1"/>
</dbReference>
<dbReference type="Gene3D" id="3.40.50.1820">
    <property type="entry name" value="alpha/beta hydrolase"/>
    <property type="match status" value="1"/>
</dbReference>
<comment type="subcellular location">
    <subcellularLocation>
        <location evidence="2">Endoplasmic reticulum</location>
    </subcellularLocation>
    <subcellularLocation>
        <location evidence="3">Membrane</location>
    </subcellularLocation>
    <subcellularLocation>
        <location evidence="1">Mitochondrion</location>
    </subcellularLocation>
</comment>
<dbReference type="EMBL" id="KZ613848">
    <property type="protein sequence ID" value="PMD56662.1"/>
    <property type="molecule type" value="Genomic_DNA"/>
</dbReference>
<dbReference type="OrthoDB" id="427518at2759"/>